<feature type="transmembrane region" description="Helical" evidence="1">
    <location>
        <begin position="105"/>
        <end position="124"/>
    </location>
</feature>
<dbReference type="AlphaFoldDB" id="A0A9N8PWK7"/>
<gene>
    <name evidence="2" type="ORF">CINC_LOCUS727</name>
</gene>
<evidence type="ECO:0000313" key="2">
    <source>
        <dbReference type="EMBL" id="CAD0194439.1"/>
    </source>
</evidence>
<accession>A0A9N8PWK7</accession>
<name>A0A9N8PWK7_CHRIL</name>
<sequence>MYYVDSVASPYTRSFVTVTGAEWSPGGEWWQRNGAAQHHRPSETYRRHLLTDPRHWLRRYSIVAGLVVEFEDRVDGEIGPATLLEHDEGLDGAQRCRTARRRPRGGSAASAATLLLSAGLLLHLTHYKLKQFTHIIHTALYSMQHLAEPTSIVCDSRDQSESSQHRKRAQSK</sequence>
<evidence type="ECO:0000313" key="3">
    <source>
        <dbReference type="Proteomes" id="UP001154114"/>
    </source>
</evidence>
<protein>
    <submittedName>
        <fullName evidence="2">Uncharacterized protein</fullName>
    </submittedName>
</protein>
<keyword evidence="1" id="KW-0812">Transmembrane</keyword>
<dbReference type="EMBL" id="LR824004">
    <property type="protein sequence ID" value="CAD0194439.1"/>
    <property type="molecule type" value="Genomic_DNA"/>
</dbReference>
<keyword evidence="1" id="KW-1133">Transmembrane helix</keyword>
<dbReference type="OrthoDB" id="7433539at2759"/>
<proteinExistence type="predicted"/>
<dbReference type="Proteomes" id="UP001154114">
    <property type="component" value="Chromosome 1"/>
</dbReference>
<evidence type="ECO:0000256" key="1">
    <source>
        <dbReference type="SAM" id="Phobius"/>
    </source>
</evidence>
<keyword evidence="1" id="KW-0472">Membrane</keyword>
<organism evidence="2 3">
    <name type="scientific">Chrysodeixis includens</name>
    <name type="common">Soybean looper</name>
    <name type="synonym">Pseudoplusia includens</name>
    <dbReference type="NCBI Taxonomy" id="689277"/>
    <lineage>
        <taxon>Eukaryota</taxon>
        <taxon>Metazoa</taxon>
        <taxon>Ecdysozoa</taxon>
        <taxon>Arthropoda</taxon>
        <taxon>Hexapoda</taxon>
        <taxon>Insecta</taxon>
        <taxon>Pterygota</taxon>
        <taxon>Neoptera</taxon>
        <taxon>Endopterygota</taxon>
        <taxon>Lepidoptera</taxon>
        <taxon>Glossata</taxon>
        <taxon>Ditrysia</taxon>
        <taxon>Noctuoidea</taxon>
        <taxon>Noctuidae</taxon>
        <taxon>Plusiinae</taxon>
        <taxon>Chrysodeixis</taxon>
    </lineage>
</organism>
<reference evidence="2" key="1">
    <citation type="submission" date="2021-12" db="EMBL/GenBank/DDBJ databases">
        <authorList>
            <person name="King R."/>
        </authorList>
    </citation>
    <scope>NUCLEOTIDE SEQUENCE</scope>
</reference>
<keyword evidence="3" id="KW-1185">Reference proteome</keyword>